<accession>A0ACD5EKC5</accession>
<protein>
    <submittedName>
        <fullName evidence="1">HNH endonuclease</fullName>
    </submittedName>
</protein>
<reference evidence="1" key="1">
    <citation type="submission" date="2024-10" db="EMBL/GenBank/DDBJ databases">
        <title>Strain of Rhizobium-related bacteria isolated fromm roots of Vavilovia formosa.</title>
        <authorList>
            <person name="Kimeklis A."/>
            <person name="Afonin A."/>
        </authorList>
    </citation>
    <scope>NUCLEOTIDE SEQUENCE</scope>
    <source>
        <strain evidence="1">Vaf-46</strain>
    </source>
</reference>
<evidence type="ECO:0000313" key="1">
    <source>
        <dbReference type="EMBL" id="XKM39567.1"/>
    </source>
</evidence>
<gene>
    <name evidence="1" type="ORF">A4U53_025775</name>
</gene>
<evidence type="ECO:0000313" key="2">
    <source>
        <dbReference type="Proteomes" id="UP000078465"/>
    </source>
</evidence>
<keyword evidence="1" id="KW-0540">Nuclease</keyword>
<sequence length="121" mass="14227">MKTVTKRKLILKLFDKQDGKCCYCDQHVILSYRWRDQQRPDAATIEHLQRRAEGGSDHPDNIAMSCKKCNDGRQEIDWLTYRSLKRGELHEYVRSVDQGAREALAGYDNRCILRKKLENTQ</sequence>
<name>A0ACD5EKC5_9HYPH</name>
<keyword evidence="1" id="KW-0255">Endonuclease</keyword>
<proteinExistence type="predicted"/>
<dbReference type="Proteomes" id="UP000078465">
    <property type="component" value="Chromosome"/>
</dbReference>
<keyword evidence="1" id="KW-0378">Hydrolase</keyword>
<organism evidence="1 2">
    <name type="scientific">Rhizobium ruizarguesonis</name>
    <dbReference type="NCBI Taxonomy" id="2081791"/>
    <lineage>
        <taxon>Bacteria</taxon>
        <taxon>Pseudomonadati</taxon>
        <taxon>Pseudomonadota</taxon>
        <taxon>Alphaproteobacteria</taxon>
        <taxon>Hyphomicrobiales</taxon>
        <taxon>Rhizobiaceae</taxon>
        <taxon>Rhizobium/Agrobacterium group</taxon>
        <taxon>Rhizobium</taxon>
    </lineage>
</organism>
<dbReference type="EMBL" id="CP171853">
    <property type="protein sequence ID" value="XKM39567.1"/>
    <property type="molecule type" value="Genomic_DNA"/>
</dbReference>